<keyword evidence="2" id="KW-1185">Reference proteome</keyword>
<protein>
    <submittedName>
        <fullName evidence="1">Uncharacterized protein</fullName>
    </submittedName>
</protein>
<reference evidence="1" key="1">
    <citation type="submission" date="2021-08" db="EMBL/GenBank/DDBJ databases">
        <title>The first chromosome-level gecko genome reveals the dynamic sex chromosomes of Neotropical dwarf geckos (Sphaerodactylidae: Sphaerodactylus).</title>
        <authorList>
            <person name="Pinto B.J."/>
            <person name="Keating S.E."/>
            <person name="Gamble T."/>
        </authorList>
    </citation>
    <scope>NUCLEOTIDE SEQUENCE</scope>
    <source>
        <strain evidence="1">TG3544</strain>
    </source>
</reference>
<dbReference type="EMBL" id="CM037619">
    <property type="protein sequence ID" value="KAH8008376.1"/>
    <property type="molecule type" value="Genomic_DNA"/>
</dbReference>
<accession>A0ACB8FT76</accession>
<evidence type="ECO:0000313" key="2">
    <source>
        <dbReference type="Proteomes" id="UP000827872"/>
    </source>
</evidence>
<proteinExistence type="predicted"/>
<sequence length="170" mass="18871">MSKVFSSVAFSRATILPGKTALHNKLILSLPLGPAACGRLGQAVPQNELPACVASLAVIELFLEGLEQLKTLELDTMQLVLPIAVILVALSVALTDSAEIPVPERSVSQKFEKFQEEFQTFMDDVGEKARGAFRDLHNSELVNKTRNWFTENFRKMKEKFRTTFSNGETN</sequence>
<name>A0ACB8FT76_9SAUR</name>
<evidence type="ECO:0000313" key="1">
    <source>
        <dbReference type="EMBL" id="KAH8008376.1"/>
    </source>
</evidence>
<organism evidence="1 2">
    <name type="scientific">Sphaerodactylus townsendi</name>
    <dbReference type="NCBI Taxonomy" id="933632"/>
    <lineage>
        <taxon>Eukaryota</taxon>
        <taxon>Metazoa</taxon>
        <taxon>Chordata</taxon>
        <taxon>Craniata</taxon>
        <taxon>Vertebrata</taxon>
        <taxon>Euteleostomi</taxon>
        <taxon>Lepidosauria</taxon>
        <taxon>Squamata</taxon>
        <taxon>Bifurcata</taxon>
        <taxon>Gekkota</taxon>
        <taxon>Sphaerodactylidae</taxon>
        <taxon>Sphaerodactylus</taxon>
    </lineage>
</organism>
<gene>
    <name evidence="1" type="ORF">K3G42_029356</name>
</gene>
<dbReference type="Proteomes" id="UP000827872">
    <property type="component" value="Linkage Group LG06"/>
</dbReference>
<comment type="caution">
    <text evidence="1">The sequence shown here is derived from an EMBL/GenBank/DDBJ whole genome shotgun (WGS) entry which is preliminary data.</text>
</comment>